<evidence type="ECO:0000256" key="3">
    <source>
        <dbReference type="ARBA" id="ARBA00022833"/>
    </source>
</evidence>
<sequence>MPPTPDNFAKPEFVTGGCLCGSVRYKVDFPPDHDFLKASGSCQCTQCRRNTGSLIFYAHDIRKAQMSFLTSTSTLENFEATPGCQRSFCTKCGSFLYWADGKGDEVGLAVGTVDPEFLVGDGEKGEDVFAFALANTCGANLFCENEIKGVT</sequence>
<dbReference type="RefSeq" id="XP_040712803.1">
    <property type="nucleotide sequence ID" value="XM_040857320.1"/>
</dbReference>
<feature type="non-terminal residue" evidence="6">
    <location>
        <position position="151"/>
    </location>
</feature>
<dbReference type="InterPro" id="IPR006913">
    <property type="entry name" value="CENP-V/GFA"/>
</dbReference>
<evidence type="ECO:0000256" key="1">
    <source>
        <dbReference type="ARBA" id="ARBA00005495"/>
    </source>
</evidence>
<dbReference type="PROSITE" id="PS51891">
    <property type="entry name" value="CENP_V_GFA"/>
    <property type="match status" value="1"/>
</dbReference>
<name>A0A1Y2DN63_9PEZI</name>
<dbReference type="PANTHER" id="PTHR33337:SF40">
    <property type="entry name" value="CENP-V_GFA DOMAIN-CONTAINING PROTEIN-RELATED"/>
    <property type="match status" value="1"/>
</dbReference>
<dbReference type="PANTHER" id="PTHR33337">
    <property type="entry name" value="GFA DOMAIN-CONTAINING PROTEIN"/>
    <property type="match status" value="1"/>
</dbReference>
<dbReference type="GO" id="GO:0016846">
    <property type="term" value="F:carbon-sulfur lyase activity"/>
    <property type="evidence" value="ECO:0007669"/>
    <property type="project" value="InterPro"/>
</dbReference>
<accession>A0A1Y2DN63</accession>
<protein>
    <submittedName>
        <fullName evidence="6">Glutathione-dependent formaldehyde-activating GFA</fullName>
    </submittedName>
</protein>
<comment type="caution">
    <text evidence="6">The sequence shown here is derived from an EMBL/GenBank/DDBJ whole genome shotgun (WGS) entry which is preliminary data.</text>
</comment>
<proteinExistence type="inferred from homology"/>
<evidence type="ECO:0000313" key="7">
    <source>
        <dbReference type="Proteomes" id="UP000193689"/>
    </source>
</evidence>
<evidence type="ECO:0000259" key="5">
    <source>
        <dbReference type="PROSITE" id="PS51891"/>
    </source>
</evidence>
<organism evidence="6 7">
    <name type="scientific">Pseudomassariella vexata</name>
    <dbReference type="NCBI Taxonomy" id="1141098"/>
    <lineage>
        <taxon>Eukaryota</taxon>
        <taxon>Fungi</taxon>
        <taxon>Dikarya</taxon>
        <taxon>Ascomycota</taxon>
        <taxon>Pezizomycotina</taxon>
        <taxon>Sordariomycetes</taxon>
        <taxon>Xylariomycetidae</taxon>
        <taxon>Amphisphaeriales</taxon>
        <taxon>Pseudomassariaceae</taxon>
        <taxon>Pseudomassariella</taxon>
    </lineage>
</organism>
<dbReference type="InterPro" id="IPR011057">
    <property type="entry name" value="Mss4-like_sf"/>
</dbReference>
<dbReference type="Proteomes" id="UP000193689">
    <property type="component" value="Unassembled WGS sequence"/>
</dbReference>
<keyword evidence="7" id="KW-1185">Reference proteome</keyword>
<gene>
    <name evidence="6" type="ORF">BCR38DRAFT_374064</name>
</gene>
<keyword evidence="2" id="KW-0479">Metal-binding</keyword>
<dbReference type="Pfam" id="PF04828">
    <property type="entry name" value="GFA"/>
    <property type="match status" value="1"/>
</dbReference>
<evidence type="ECO:0000313" key="6">
    <source>
        <dbReference type="EMBL" id="ORY60576.1"/>
    </source>
</evidence>
<dbReference type="EMBL" id="MCFJ01000011">
    <property type="protein sequence ID" value="ORY60576.1"/>
    <property type="molecule type" value="Genomic_DNA"/>
</dbReference>
<evidence type="ECO:0000256" key="2">
    <source>
        <dbReference type="ARBA" id="ARBA00022723"/>
    </source>
</evidence>
<dbReference type="OrthoDB" id="6329284at2759"/>
<comment type="similarity">
    <text evidence="1">Belongs to the Gfa family.</text>
</comment>
<dbReference type="GO" id="GO:0046872">
    <property type="term" value="F:metal ion binding"/>
    <property type="evidence" value="ECO:0007669"/>
    <property type="project" value="UniProtKB-KW"/>
</dbReference>
<keyword evidence="3" id="KW-0862">Zinc</keyword>
<feature type="domain" description="CENP-V/GFA" evidence="5">
    <location>
        <begin position="14"/>
        <end position="127"/>
    </location>
</feature>
<dbReference type="SUPFAM" id="SSF51316">
    <property type="entry name" value="Mss4-like"/>
    <property type="match status" value="1"/>
</dbReference>
<dbReference type="AlphaFoldDB" id="A0A1Y2DN63"/>
<dbReference type="InParanoid" id="A0A1Y2DN63"/>
<reference evidence="6 7" key="1">
    <citation type="submission" date="2016-07" db="EMBL/GenBank/DDBJ databases">
        <title>Pervasive Adenine N6-methylation of Active Genes in Fungi.</title>
        <authorList>
            <consortium name="DOE Joint Genome Institute"/>
            <person name="Mondo S.J."/>
            <person name="Dannebaum R.O."/>
            <person name="Kuo R.C."/>
            <person name="Labutti K."/>
            <person name="Haridas S."/>
            <person name="Kuo A."/>
            <person name="Salamov A."/>
            <person name="Ahrendt S.R."/>
            <person name="Lipzen A."/>
            <person name="Sullivan W."/>
            <person name="Andreopoulos W.B."/>
            <person name="Clum A."/>
            <person name="Lindquist E."/>
            <person name="Daum C."/>
            <person name="Ramamoorthy G.K."/>
            <person name="Gryganskyi A."/>
            <person name="Culley D."/>
            <person name="Magnuson J.K."/>
            <person name="James T.Y."/>
            <person name="O'Malley M.A."/>
            <person name="Stajich J.E."/>
            <person name="Spatafora J.W."/>
            <person name="Visel A."/>
            <person name="Grigoriev I.V."/>
        </authorList>
    </citation>
    <scope>NUCLEOTIDE SEQUENCE [LARGE SCALE GENOMIC DNA]</scope>
    <source>
        <strain evidence="6 7">CBS 129021</strain>
    </source>
</reference>
<keyword evidence="4" id="KW-0456">Lyase</keyword>
<dbReference type="GeneID" id="63773532"/>
<dbReference type="Gene3D" id="3.90.1590.10">
    <property type="entry name" value="glutathione-dependent formaldehyde- activating enzyme (gfa)"/>
    <property type="match status" value="1"/>
</dbReference>
<evidence type="ECO:0000256" key="4">
    <source>
        <dbReference type="ARBA" id="ARBA00023239"/>
    </source>
</evidence>